<evidence type="ECO:0000313" key="3">
    <source>
        <dbReference type="EMBL" id="KAF2229525.1"/>
    </source>
</evidence>
<dbReference type="AlphaFoldDB" id="A0A6A6GUW5"/>
<keyword evidence="2" id="KW-0472">Membrane</keyword>
<sequence length="157" mass="16165">MLASLSLIPTVNSDAVNPLLQPRQGSPTSSIVYWPSYSDVSNPALPVRSTPVGGSTVKLPIGITTVPGTVTAPNRAGQLKAEATSSGQSSVTNTVNSPITAQGSGHSEASSTATPHATTSAAQGLGERDVMMWCLVMGVWVTLFGGMDLYGWLLLPL</sequence>
<keyword evidence="2" id="KW-0812">Transmembrane</keyword>
<proteinExistence type="predicted"/>
<keyword evidence="4" id="KW-1185">Reference proteome</keyword>
<evidence type="ECO:0000256" key="2">
    <source>
        <dbReference type="SAM" id="Phobius"/>
    </source>
</evidence>
<keyword evidence="2" id="KW-1133">Transmembrane helix</keyword>
<feature type="compositionally biased region" description="Low complexity" evidence="1">
    <location>
        <begin position="107"/>
        <end position="120"/>
    </location>
</feature>
<dbReference type="EMBL" id="ML991861">
    <property type="protein sequence ID" value="KAF2229525.1"/>
    <property type="molecule type" value="Genomic_DNA"/>
</dbReference>
<name>A0A6A6GUW5_VIRVR</name>
<protein>
    <submittedName>
        <fullName evidence="3">Uncharacterized protein</fullName>
    </submittedName>
</protein>
<evidence type="ECO:0000313" key="4">
    <source>
        <dbReference type="Proteomes" id="UP000800092"/>
    </source>
</evidence>
<feature type="compositionally biased region" description="Polar residues" evidence="1">
    <location>
        <begin position="83"/>
        <end position="105"/>
    </location>
</feature>
<feature type="transmembrane region" description="Helical" evidence="2">
    <location>
        <begin position="130"/>
        <end position="153"/>
    </location>
</feature>
<reference evidence="3" key="1">
    <citation type="journal article" date="2020" name="Stud. Mycol.">
        <title>101 Dothideomycetes genomes: a test case for predicting lifestyles and emergence of pathogens.</title>
        <authorList>
            <person name="Haridas S."/>
            <person name="Albert R."/>
            <person name="Binder M."/>
            <person name="Bloem J."/>
            <person name="Labutti K."/>
            <person name="Salamov A."/>
            <person name="Andreopoulos B."/>
            <person name="Baker S."/>
            <person name="Barry K."/>
            <person name="Bills G."/>
            <person name="Bluhm B."/>
            <person name="Cannon C."/>
            <person name="Castanera R."/>
            <person name="Culley D."/>
            <person name="Daum C."/>
            <person name="Ezra D."/>
            <person name="Gonzalez J."/>
            <person name="Henrissat B."/>
            <person name="Kuo A."/>
            <person name="Liang C."/>
            <person name="Lipzen A."/>
            <person name="Lutzoni F."/>
            <person name="Magnuson J."/>
            <person name="Mondo S."/>
            <person name="Nolan M."/>
            <person name="Ohm R."/>
            <person name="Pangilinan J."/>
            <person name="Park H.-J."/>
            <person name="Ramirez L."/>
            <person name="Alfaro M."/>
            <person name="Sun H."/>
            <person name="Tritt A."/>
            <person name="Yoshinaga Y."/>
            <person name="Zwiers L.-H."/>
            <person name="Turgeon B."/>
            <person name="Goodwin S."/>
            <person name="Spatafora J."/>
            <person name="Crous P."/>
            <person name="Grigoriev I."/>
        </authorList>
    </citation>
    <scope>NUCLEOTIDE SEQUENCE</scope>
    <source>
        <strain evidence="3">Tuck. ex Michener</strain>
    </source>
</reference>
<feature type="region of interest" description="Disordered" evidence="1">
    <location>
        <begin position="78"/>
        <end position="120"/>
    </location>
</feature>
<evidence type="ECO:0000256" key="1">
    <source>
        <dbReference type="SAM" id="MobiDB-lite"/>
    </source>
</evidence>
<gene>
    <name evidence="3" type="ORF">EV356DRAFT_510792</name>
</gene>
<organism evidence="3 4">
    <name type="scientific">Viridothelium virens</name>
    <name type="common">Speckled blister lichen</name>
    <name type="synonym">Trypethelium virens</name>
    <dbReference type="NCBI Taxonomy" id="1048519"/>
    <lineage>
        <taxon>Eukaryota</taxon>
        <taxon>Fungi</taxon>
        <taxon>Dikarya</taxon>
        <taxon>Ascomycota</taxon>
        <taxon>Pezizomycotina</taxon>
        <taxon>Dothideomycetes</taxon>
        <taxon>Dothideomycetes incertae sedis</taxon>
        <taxon>Trypetheliales</taxon>
        <taxon>Trypetheliaceae</taxon>
        <taxon>Viridothelium</taxon>
    </lineage>
</organism>
<accession>A0A6A6GUW5</accession>
<dbReference type="Proteomes" id="UP000800092">
    <property type="component" value="Unassembled WGS sequence"/>
</dbReference>